<sequence length="122" mass="14278">MLRIRYEKKREKARANKARVLITLELTKTENFALLAWANWKQLIAIKKRAVQNKLILKKCFWLGFKAIRIIKISLQLLKLAWPPAQQSFRLLLWPEFILTKNTFLTGFTICAGVLLKLALLN</sequence>
<dbReference type="AlphaFoldDB" id="J3P7Q3"/>
<accession>J3P7Q3</accession>
<keyword evidence="3" id="KW-1185">Reference proteome</keyword>
<dbReference type="GeneID" id="20350003"/>
<name>J3P7Q3_GAET3</name>
<protein>
    <submittedName>
        <fullName evidence="1 2">Uncharacterized protein</fullName>
    </submittedName>
</protein>
<reference evidence="2" key="5">
    <citation type="submission" date="2018-04" db="UniProtKB">
        <authorList>
            <consortium name="EnsemblFungi"/>
        </authorList>
    </citation>
    <scope>IDENTIFICATION</scope>
    <source>
        <strain evidence="2">R3-111a-1</strain>
    </source>
</reference>
<dbReference type="RefSeq" id="XP_009225660.1">
    <property type="nucleotide sequence ID" value="XM_009227396.1"/>
</dbReference>
<proteinExistence type="predicted"/>
<evidence type="ECO:0000313" key="2">
    <source>
        <dbReference type="EnsemblFungi" id="EJT72686"/>
    </source>
</evidence>
<dbReference type="EnsemblFungi" id="EJT72686">
    <property type="protein sequence ID" value="EJT72686"/>
    <property type="gene ID" value="GGTG_09545"/>
</dbReference>
<evidence type="ECO:0000313" key="3">
    <source>
        <dbReference type="Proteomes" id="UP000006039"/>
    </source>
</evidence>
<reference evidence="2" key="4">
    <citation type="journal article" date="2015" name="G3 (Bethesda)">
        <title>Genome sequences of three phytopathogenic species of the Magnaporthaceae family of fungi.</title>
        <authorList>
            <person name="Okagaki L.H."/>
            <person name="Nunes C.C."/>
            <person name="Sailsbery J."/>
            <person name="Clay B."/>
            <person name="Brown D."/>
            <person name="John T."/>
            <person name="Oh Y."/>
            <person name="Young N."/>
            <person name="Fitzgerald M."/>
            <person name="Haas B.J."/>
            <person name="Zeng Q."/>
            <person name="Young S."/>
            <person name="Adiconis X."/>
            <person name="Fan L."/>
            <person name="Levin J.Z."/>
            <person name="Mitchell T.K."/>
            <person name="Okubara P.A."/>
            <person name="Farman M.L."/>
            <person name="Kohn L.M."/>
            <person name="Birren B."/>
            <person name="Ma L.-J."/>
            <person name="Dean R.A."/>
        </authorList>
    </citation>
    <scope>NUCLEOTIDE SEQUENCE</scope>
    <source>
        <strain evidence="2">R3-111a-1</strain>
    </source>
</reference>
<evidence type="ECO:0000313" key="1">
    <source>
        <dbReference type="EMBL" id="EJT72686.1"/>
    </source>
</evidence>
<dbReference type="VEuPathDB" id="FungiDB:GGTG_09545"/>
<organism evidence="1">
    <name type="scientific">Gaeumannomyces tritici (strain R3-111a-1)</name>
    <name type="common">Wheat and barley take-all root rot fungus</name>
    <name type="synonym">Gaeumannomyces graminis var. tritici</name>
    <dbReference type="NCBI Taxonomy" id="644352"/>
    <lineage>
        <taxon>Eukaryota</taxon>
        <taxon>Fungi</taxon>
        <taxon>Dikarya</taxon>
        <taxon>Ascomycota</taxon>
        <taxon>Pezizomycotina</taxon>
        <taxon>Sordariomycetes</taxon>
        <taxon>Sordariomycetidae</taxon>
        <taxon>Magnaporthales</taxon>
        <taxon>Magnaporthaceae</taxon>
        <taxon>Gaeumannomyces</taxon>
    </lineage>
</organism>
<reference evidence="1" key="2">
    <citation type="submission" date="2010-07" db="EMBL/GenBank/DDBJ databases">
        <authorList>
            <consortium name="The Broad Institute Genome Sequencing Platform"/>
            <consortium name="Broad Institute Genome Sequencing Center for Infectious Disease"/>
            <person name="Ma L.-J."/>
            <person name="Dead R."/>
            <person name="Young S."/>
            <person name="Zeng Q."/>
            <person name="Koehrsen M."/>
            <person name="Alvarado L."/>
            <person name="Berlin A."/>
            <person name="Chapman S.B."/>
            <person name="Chen Z."/>
            <person name="Freedman E."/>
            <person name="Gellesch M."/>
            <person name="Goldberg J."/>
            <person name="Griggs A."/>
            <person name="Gujja S."/>
            <person name="Heilman E.R."/>
            <person name="Heiman D."/>
            <person name="Hepburn T."/>
            <person name="Howarth C."/>
            <person name="Jen D."/>
            <person name="Larson L."/>
            <person name="Mehta T."/>
            <person name="Neiman D."/>
            <person name="Pearson M."/>
            <person name="Roberts A."/>
            <person name="Saif S."/>
            <person name="Shea T."/>
            <person name="Shenoy N."/>
            <person name="Sisk P."/>
            <person name="Stolte C."/>
            <person name="Sykes S."/>
            <person name="Walk T."/>
            <person name="White J."/>
            <person name="Yandava C."/>
            <person name="Haas B."/>
            <person name="Nusbaum C."/>
            <person name="Birren B."/>
        </authorList>
    </citation>
    <scope>NUCLEOTIDE SEQUENCE</scope>
    <source>
        <strain evidence="1">R3-111a-1</strain>
    </source>
</reference>
<gene>
    <name evidence="2" type="primary">20350003</name>
    <name evidence="1" type="ORF">GGTG_09545</name>
</gene>
<dbReference type="EMBL" id="GL385399">
    <property type="protein sequence ID" value="EJT72686.1"/>
    <property type="molecule type" value="Genomic_DNA"/>
</dbReference>
<reference evidence="1" key="3">
    <citation type="submission" date="2010-09" db="EMBL/GenBank/DDBJ databases">
        <title>Annotation of Gaeumannomyces graminis var. tritici R3-111a-1.</title>
        <authorList>
            <consortium name="The Broad Institute Genome Sequencing Platform"/>
            <person name="Ma L.-J."/>
            <person name="Dead R."/>
            <person name="Young S.K."/>
            <person name="Zeng Q."/>
            <person name="Gargeya S."/>
            <person name="Fitzgerald M."/>
            <person name="Haas B."/>
            <person name="Abouelleil A."/>
            <person name="Alvarado L."/>
            <person name="Arachchi H.M."/>
            <person name="Berlin A."/>
            <person name="Brown A."/>
            <person name="Chapman S.B."/>
            <person name="Chen Z."/>
            <person name="Dunbar C."/>
            <person name="Freedman E."/>
            <person name="Gearin G."/>
            <person name="Gellesch M."/>
            <person name="Goldberg J."/>
            <person name="Griggs A."/>
            <person name="Gujja S."/>
            <person name="Heiman D."/>
            <person name="Howarth C."/>
            <person name="Larson L."/>
            <person name="Lui A."/>
            <person name="MacDonald P.J.P."/>
            <person name="Mehta T."/>
            <person name="Montmayeur A."/>
            <person name="Murphy C."/>
            <person name="Neiman D."/>
            <person name="Pearson M."/>
            <person name="Priest M."/>
            <person name="Roberts A."/>
            <person name="Saif S."/>
            <person name="Shea T."/>
            <person name="Shenoy N."/>
            <person name="Sisk P."/>
            <person name="Stolte C."/>
            <person name="Sykes S."/>
            <person name="Yandava C."/>
            <person name="Wortman J."/>
            <person name="Nusbaum C."/>
            <person name="Birren B."/>
        </authorList>
    </citation>
    <scope>NUCLEOTIDE SEQUENCE</scope>
    <source>
        <strain evidence="1">R3-111a-1</strain>
    </source>
</reference>
<dbReference type="Proteomes" id="UP000006039">
    <property type="component" value="Unassembled WGS sequence"/>
</dbReference>
<reference evidence="3" key="1">
    <citation type="submission" date="2010-07" db="EMBL/GenBank/DDBJ databases">
        <title>The genome sequence of Gaeumannomyces graminis var. tritici strain R3-111a-1.</title>
        <authorList>
            <consortium name="The Broad Institute Genome Sequencing Platform"/>
            <person name="Ma L.-J."/>
            <person name="Dead R."/>
            <person name="Young S."/>
            <person name="Zeng Q."/>
            <person name="Koehrsen M."/>
            <person name="Alvarado L."/>
            <person name="Berlin A."/>
            <person name="Chapman S.B."/>
            <person name="Chen Z."/>
            <person name="Freedman E."/>
            <person name="Gellesch M."/>
            <person name="Goldberg J."/>
            <person name="Griggs A."/>
            <person name="Gujja S."/>
            <person name="Heilman E.R."/>
            <person name="Heiman D."/>
            <person name="Hepburn T."/>
            <person name="Howarth C."/>
            <person name="Jen D."/>
            <person name="Larson L."/>
            <person name="Mehta T."/>
            <person name="Neiman D."/>
            <person name="Pearson M."/>
            <person name="Roberts A."/>
            <person name="Saif S."/>
            <person name="Shea T."/>
            <person name="Shenoy N."/>
            <person name="Sisk P."/>
            <person name="Stolte C."/>
            <person name="Sykes S."/>
            <person name="Walk T."/>
            <person name="White J."/>
            <person name="Yandava C."/>
            <person name="Haas B."/>
            <person name="Nusbaum C."/>
            <person name="Birren B."/>
        </authorList>
    </citation>
    <scope>NUCLEOTIDE SEQUENCE [LARGE SCALE GENOMIC DNA]</scope>
    <source>
        <strain evidence="3">R3-111a-1</strain>
    </source>
</reference>
<dbReference type="HOGENOM" id="CLU_2026889_0_0_1"/>